<dbReference type="EMBL" id="RZGR01000036">
    <property type="protein sequence ID" value="RUQ81598.1"/>
    <property type="molecule type" value="Genomic_DNA"/>
</dbReference>
<keyword evidence="1" id="KW-0732">Signal</keyword>
<organism evidence="2 3">
    <name type="scientific">Legionella septentrionalis</name>
    <dbReference type="NCBI Taxonomy" id="2498109"/>
    <lineage>
        <taxon>Bacteria</taxon>
        <taxon>Pseudomonadati</taxon>
        <taxon>Pseudomonadota</taxon>
        <taxon>Gammaproteobacteria</taxon>
        <taxon>Legionellales</taxon>
        <taxon>Legionellaceae</taxon>
        <taxon>Legionella</taxon>
    </lineage>
</organism>
<evidence type="ECO:0000313" key="2">
    <source>
        <dbReference type="EMBL" id="RUQ81598.1"/>
    </source>
</evidence>
<feature type="signal peptide" evidence="1">
    <location>
        <begin position="1"/>
        <end position="20"/>
    </location>
</feature>
<sequence length="209" mass="24026">MNKIALWLLTSCFSSFTCSAQIVVDIYGANKLHAEQILREYTAQVIEIESELAKQREYFNLTGHEDIQKVEETRAKKARLMERIKKKGMFLYADVHTTVYPGEKNLYTTIEVIERTKPERLAFVNKDEQGASHLIQPDLIGKMQKYEALGWRLSDTGQLTEKDNICPVYHCIFGFNHPKLKPYLNIFNAGVIKEKTKILNALGNVPKVF</sequence>
<evidence type="ECO:0000256" key="1">
    <source>
        <dbReference type="SAM" id="SignalP"/>
    </source>
</evidence>
<dbReference type="RefSeq" id="WP_127111473.1">
    <property type="nucleotide sequence ID" value="NZ_RZGR01000036.1"/>
</dbReference>
<dbReference type="Proteomes" id="UP000288012">
    <property type="component" value="Unassembled WGS sequence"/>
</dbReference>
<dbReference type="AlphaFoldDB" id="A0A3S0WZ77"/>
<feature type="chain" id="PRO_5018586843" evidence="1">
    <location>
        <begin position="21"/>
        <end position="209"/>
    </location>
</feature>
<keyword evidence="3" id="KW-1185">Reference proteome</keyword>
<protein>
    <submittedName>
        <fullName evidence="2">Uncharacterized protein</fullName>
    </submittedName>
</protein>
<accession>A0A3S0WZ77</accession>
<reference evidence="2 3" key="1">
    <citation type="submission" date="2018-12" db="EMBL/GenBank/DDBJ databases">
        <title>Legionella sp,whole genome shotgun sequence.</title>
        <authorList>
            <person name="Wu H."/>
        </authorList>
    </citation>
    <scope>NUCLEOTIDE SEQUENCE [LARGE SCALE GENOMIC DNA]</scope>
    <source>
        <strain evidence="3">km714</strain>
    </source>
</reference>
<evidence type="ECO:0000313" key="3">
    <source>
        <dbReference type="Proteomes" id="UP000288012"/>
    </source>
</evidence>
<gene>
    <name evidence="2" type="ORF">EKM59_10015</name>
</gene>
<comment type="caution">
    <text evidence="2">The sequence shown here is derived from an EMBL/GenBank/DDBJ whole genome shotgun (WGS) entry which is preliminary data.</text>
</comment>
<proteinExistence type="predicted"/>
<name>A0A3S0WZ77_9GAMM</name>